<dbReference type="InterPro" id="IPR029060">
    <property type="entry name" value="PIN-like_dom_sf"/>
</dbReference>
<dbReference type="AlphaFoldDB" id="A0A975BFF9"/>
<organism evidence="1 2">
    <name type="scientific">Desulfonema magnum</name>
    <dbReference type="NCBI Taxonomy" id="45655"/>
    <lineage>
        <taxon>Bacteria</taxon>
        <taxon>Pseudomonadati</taxon>
        <taxon>Thermodesulfobacteriota</taxon>
        <taxon>Desulfobacteria</taxon>
        <taxon>Desulfobacterales</taxon>
        <taxon>Desulfococcaceae</taxon>
        <taxon>Desulfonema</taxon>
    </lineage>
</organism>
<dbReference type="SUPFAM" id="SSF88723">
    <property type="entry name" value="PIN domain-like"/>
    <property type="match status" value="1"/>
</dbReference>
<dbReference type="Gene3D" id="3.40.50.1010">
    <property type="entry name" value="5'-nuclease"/>
    <property type="match status" value="1"/>
</dbReference>
<name>A0A975BFF9_9BACT</name>
<evidence type="ECO:0000313" key="2">
    <source>
        <dbReference type="Proteomes" id="UP000663722"/>
    </source>
</evidence>
<dbReference type="InterPro" id="IPR044153">
    <property type="entry name" value="PIN_Pae0151-like"/>
</dbReference>
<keyword evidence="2" id="KW-1185">Reference proteome</keyword>
<evidence type="ECO:0000313" key="1">
    <source>
        <dbReference type="EMBL" id="QTA84451.1"/>
    </source>
</evidence>
<dbReference type="Proteomes" id="UP000663722">
    <property type="component" value="Chromosome"/>
</dbReference>
<reference evidence="1" key="1">
    <citation type="journal article" date="2021" name="Microb. Physiol.">
        <title>Proteogenomic Insights into the Physiology of Marine, Sulfate-Reducing, Filamentous Desulfonema limicola and Desulfonema magnum.</title>
        <authorList>
            <person name="Schnaars V."/>
            <person name="Wohlbrand L."/>
            <person name="Scheve S."/>
            <person name="Hinrichs C."/>
            <person name="Reinhardt R."/>
            <person name="Rabus R."/>
        </authorList>
    </citation>
    <scope>NUCLEOTIDE SEQUENCE</scope>
    <source>
        <strain evidence="1">4be13</strain>
    </source>
</reference>
<proteinExistence type="predicted"/>
<gene>
    <name evidence="1" type="ORF">dnm_004470</name>
</gene>
<dbReference type="CDD" id="cd09873">
    <property type="entry name" value="PIN_Pae0151-like"/>
    <property type="match status" value="1"/>
</dbReference>
<accession>A0A975BFF9</accession>
<dbReference type="EMBL" id="CP061800">
    <property type="protein sequence ID" value="QTA84451.1"/>
    <property type="molecule type" value="Genomic_DNA"/>
</dbReference>
<sequence length="81" mass="8898">MKIIADTNTFLAVALDEPEKSEIISLTGGHKLIAPAILPFEIGNALSAMLKRRKINSDEVLSAWDAVRAIPVELALTYERH</sequence>
<protein>
    <submittedName>
        <fullName evidence="1">PIN-like domain-containing protein</fullName>
    </submittedName>
</protein>
<dbReference type="KEGG" id="dmm:dnm_004470"/>